<dbReference type="SUPFAM" id="SSF55136">
    <property type="entry name" value="Probable bacterial effector-binding domain"/>
    <property type="match status" value="1"/>
</dbReference>
<dbReference type="SUPFAM" id="SSF46689">
    <property type="entry name" value="Homeodomain-like"/>
    <property type="match status" value="2"/>
</dbReference>
<dbReference type="Pfam" id="PF14526">
    <property type="entry name" value="Cass2"/>
    <property type="match status" value="1"/>
</dbReference>
<dbReference type="PANTHER" id="PTHR47504">
    <property type="entry name" value="RIGHT ORIGIN-BINDING PROTEIN"/>
    <property type="match status" value="1"/>
</dbReference>
<dbReference type="PATRIC" id="fig|1365257.3.peg.4087"/>
<keyword evidence="3" id="KW-0804">Transcription</keyword>
<dbReference type="AlphaFoldDB" id="A0A161YKH1"/>
<dbReference type="InterPro" id="IPR020449">
    <property type="entry name" value="Tscrpt_reg_AraC-type_HTH"/>
</dbReference>
<dbReference type="InterPro" id="IPR050959">
    <property type="entry name" value="MarA-like"/>
</dbReference>
<dbReference type="Proteomes" id="UP000076661">
    <property type="component" value="Unassembled WGS sequence"/>
</dbReference>
<dbReference type="SMART" id="SM00342">
    <property type="entry name" value="HTH_ARAC"/>
    <property type="match status" value="1"/>
</dbReference>
<dbReference type="InterPro" id="IPR010499">
    <property type="entry name" value="AraC_E-bd"/>
</dbReference>
<dbReference type="PROSITE" id="PS00041">
    <property type="entry name" value="HTH_ARAC_FAMILY_1"/>
    <property type="match status" value="1"/>
</dbReference>
<dbReference type="Pfam" id="PF12833">
    <property type="entry name" value="HTH_18"/>
    <property type="match status" value="1"/>
</dbReference>
<dbReference type="InterPro" id="IPR018062">
    <property type="entry name" value="HTH_AraC-typ_CS"/>
</dbReference>
<dbReference type="EMBL" id="AUXX01000043">
    <property type="protein sequence ID" value="KZN61863.1"/>
    <property type="molecule type" value="Genomic_DNA"/>
</dbReference>
<dbReference type="InterPro" id="IPR018060">
    <property type="entry name" value="HTH_AraC"/>
</dbReference>
<dbReference type="InterPro" id="IPR009057">
    <property type="entry name" value="Homeodomain-like_sf"/>
</dbReference>
<evidence type="ECO:0000256" key="3">
    <source>
        <dbReference type="ARBA" id="ARBA00023163"/>
    </source>
</evidence>
<evidence type="ECO:0000259" key="4">
    <source>
        <dbReference type="PROSITE" id="PS01124"/>
    </source>
</evidence>
<dbReference type="Gene3D" id="3.20.80.10">
    <property type="entry name" value="Regulatory factor, effector binding domain"/>
    <property type="match status" value="1"/>
</dbReference>
<keyword evidence="1" id="KW-0805">Transcription regulation</keyword>
<feature type="domain" description="HTH araC/xylS-type" evidence="4">
    <location>
        <begin position="8"/>
        <end position="106"/>
    </location>
</feature>
<accession>A0A161YKH1</accession>
<dbReference type="PROSITE" id="PS01124">
    <property type="entry name" value="HTH_ARAC_FAMILY_2"/>
    <property type="match status" value="1"/>
</dbReference>
<proteinExistence type="predicted"/>
<name>A0A161YKH1_9GAMM</name>
<dbReference type="GO" id="GO:0043565">
    <property type="term" value="F:sequence-specific DNA binding"/>
    <property type="evidence" value="ECO:0007669"/>
    <property type="project" value="InterPro"/>
</dbReference>
<dbReference type="GO" id="GO:0003700">
    <property type="term" value="F:DNA-binding transcription factor activity"/>
    <property type="evidence" value="ECO:0007669"/>
    <property type="project" value="InterPro"/>
</dbReference>
<dbReference type="InterPro" id="IPR029441">
    <property type="entry name" value="Cass2"/>
</dbReference>
<dbReference type="RefSeq" id="WP_063382386.1">
    <property type="nucleotide sequence ID" value="NZ_AUXX01000043.1"/>
</dbReference>
<dbReference type="Gene3D" id="1.10.10.60">
    <property type="entry name" value="Homeodomain-like"/>
    <property type="match status" value="2"/>
</dbReference>
<dbReference type="PANTHER" id="PTHR47504:SF5">
    <property type="entry name" value="RIGHT ORIGIN-BINDING PROTEIN"/>
    <property type="match status" value="1"/>
</dbReference>
<keyword evidence="2" id="KW-0238">DNA-binding</keyword>
<dbReference type="InterPro" id="IPR011256">
    <property type="entry name" value="Reg_factor_effector_dom_sf"/>
</dbReference>
<sequence>MTWPQRMKWAIEYIESNLDNDLSIDDIAKVACCSRYHFHRMFFAYFKITCAEYIRRRKLTLAAVELLNTNESIVDIALKFGYKSPNAFTRAFRNMHGINPSNARKGDSSLSSYKRAFIPKDNKTGECMNYKIIEVPEFNLIGKSKSFEFENFVKSGPKFWKEYVRSKDYEKLIRLNNGRPCPITNSSLLSAYFPKENGKQDEFLDVLGVETSSRDRLKGFETFTIPSSTYAEFNCTYKTSMKTNRYIYGSWFSSTGFERDDNKPDIVAYFPIPFRPMNEMCVRWWIPVMRK</sequence>
<organism evidence="5 6">
    <name type="scientific">Pseudoalteromonas luteoviolacea S4060-1</name>
    <dbReference type="NCBI Taxonomy" id="1365257"/>
    <lineage>
        <taxon>Bacteria</taxon>
        <taxon>Pseudomonadati</taxon>
        <taxon>Pseudomonadota</taxon>
        <taxon>Gammaproteobacteria</taxon>
        <taxon>Alteromonadales</taxon>
        <taxon>Pseudoalteromonadaceae</taxon>
        <taxon>Pseudoalteromonas</taxon>
    </lineage>
</organism>
<comment type="caution">
    <text evidence="5">The sequence shown here is derived from an EMBL/GenBank/DDBJ whole genome shotgun (WGS) entry which is preliminary data.</text>
</comment>
<evidence type="ECO:0000256" key="2">
    <source>
        <dbReference type="ARBA" id="ARBA00023125"/>
    </source>
</evidence>
<reference evidence="5 6" key="1">
    <citation type="submission" date="2013-07" db="EMBL/GenBank/DDBJ databases">
        <title>Comparative Genomic and Metabolomic Analysis of Twelve Strains of Pseudoalteromonas luteoviolacea.</title>
        <authorList>
            <person name="Vynne N.G."/>
            <person name="Mansson M."/>
            <person name="Gram L."/>
        </authorList>
    </citation>
    <scope>NUCLEOTIDE SEQUENCE [LARGE SCALE GENOMIC DNA]</scope>
    <source>
        <strain evidence="5 6">S4060-1</strain>
    </source>
</reference>
<dbReference type="PRINTS" id="PR00032">
    <property type="entry name" value="HTHARAC"/>
</dbReference>
<evidence type="ECO:0000256" key="1">
    <source>
        <dbReference type="ARBA" id="ARBA00023015"/>
    </source>
</evidence>
<protein>
    <recommendedName>
        <fullName evidence="4">HTH araC/xylS-type domain-containing protein</fullName>
    </recommendedName>
</protein>
<dbReference type="SMART" id="SM00871">
    <property type="entry name" value="AraC_E_bind"/>
    <property type="match status" value="1"/>
</dbReference>
<evidence type="ECO:0000313" key="5">
    <source>
        <dbReference type="EMBL" id="KZN61863.1"/>
    </source>
</evidence>
<gene>
    <name evidence="5" type="ORF">N478_25830</name>
</gene>
<evidence type="ECO:0000313" key="6">
    <source>
        <dbReference type="Proteomes" id="UP000076661"/>
    </source>
</evidence>